<protein>
    <recommendedName>
        <fullName evidence="3">Lipoprotein</fullName>
    </recommendedName>
</protein>
<dbReference type="OrthoDB" id="7773807at2"/>
<dbReference type="STRING" id="315423.SAMN04488020_108155"/>
<accession>A0A1Y5T9C7</accession>
<reference evidence="1 2" key="1">
    <citation type="submission" date="2017-03" db="EMBL/GenBank/DDBJ databases">
        <authorList>
            <person name="Afonso C.L."/>
            <person name="Miller P.J."/>
            <person name="Scott M.A."/>
            <person name="Spackman E."/>
            <person name="Goraichik I."/>
            <person name="Dimitrov K.M."/>
            <person name="Suarez D.L."/>
            <person name="Swayne D.E."/>
        </authorList>
    </citation>
    <scope>NUCLEOTIDE SEQUENCE [LARGE SCALE GENOMIC DNA]</scope>
    <source>
        <strain evidence="1 2">CECT 7066</strain>
    </source>
</reference>
<dbReference type="AlphaFoldDB" id="A0A1Y5T9C7"/>
<keyword evidence="2" id="KW-1185">Reference proteome</keyword>
<dbReference type="PROSITE" id="PS51257">
    <property type="entry name" value="PROKAR_LIPOPROTEIN"/>
    <property type="match status" value="1"/>
</dbReference>
<proteinExistence type="predicted"/>
<evidence type="ECO:0008006" key="3">
    <source>
        <dbReference type="Google" id="ProtNLM"/>
    </source>
</evidence>
<evidence type="ECO:0000313" key="2">
    <source>
        <dbReference type="Proteomes" id="UP000193870"/>
    </source>
</evidence>
<evidence type="ECO:0000313" key="1">
    <source>
        <dbReference type="EMBL" id="SLN58540.1"/>
    </source>
</evidence>
<sequence length="132" mass="13496">MTRLAWLALATTLAVTGCGRTGGGTTVTPLATAPAAVIQSAELVPNSTGRLLIVTAVAPTQGYWNAALVPRAADVPGQLAFDFVATPPPGPAPVLTERSREITVATYLSPRDSAGIREITVSGAGNARAIRF</sequence>
<dbReference type="RefSeq" id="WP_085854861.1">
    <property type="nucleotide sequence ID" value="NZ_FOPF01000008.1"/>
</dbReference>
<name>A0A1Y5T9C7_9RHOB</name>
<organism evidence="1 2">
    <name type="scientific">Palleronia marisminoris</name>
    <dbReference type="NCBI Taxonomy" id="315423"/>
    <lineage>
        <taxon>Bacteria</taxon>
        <taxon>Pseudomonadati</taxon>
        <taxon>Pseudomonadota</taxon>
        <taxon>Alphaproteobacteria</taxon>
        <taxon>Rhodobacterales</taxon>
        <taxon>Roseobacteraceae</taxon>
        <taxon>Palleronia</taxon>
    </lineage>
</organism>
<gene>
    <name evidence="1" type="ORF">PAM7066_02863</name>
</gene>
<dbReference type="Proteomes" id="UP000193870">
    <property type="component" value="Unassembled WGS sequence"/>
</dbReference>
<dbReference type="EMBL" id="FWFV01000008">
    <property type="protein sequence ID" value="SLN58540.1"/>
    <property type="molecule type" value="Genomic_DNA"/>
</dbReference>